<evidence type="ECO:0000256" key="1">
    <source>
        <dbReference type="ARBA" id="ARBA00004141"/>
    </source>
</evidence>
<dbReference type="PANTHER" id="PTHR11662:SF243">
    <property type="entry name" value="ANION TRANSPORTER 6, CHLOROPLASTIC-RELATED"/>
    <property type="match status" value="1"/>
</dbReference>
<evidence type="ECO:0000256" key="3">
    <source>
        <dbReference type="ARBA" id="ARBA00022989"/>
    </source>
</evidence>
<gene>
    <name evidence="8" type="ORF">WJX75_005702</name>
</gene>
<accession>A0ABR2YCG3</accession>
<protein>
    <recommendedName>
        <fullName evidence="7">Major facilitator superfamily (MFS) profile domain-containing protein</fullName>
    </recommendedName>
</protein>
<comment type="similarity">
    <text evidence="5">Belongs to the major facilitator superfamily. Sodium/anion cotransporter (TC 2.A.1.14) family.</text>
</comment>
<evidence type="ECO:0000313" key="9">
    <source>
        <dbReference type="Proteomes" id="UP001491310"/>
    </source>
</evidence>
<dbReference type="Pfam" id="PF07690">
    <property type="entry name" value="MFS_1"/>
    <property type="match status" value="1"/>
</dbReference>
<dbReference type="InterPro" id="IPR020846">
    <property type="entry name" value="MFS_dom"/>
</dbReference>
<evidence type="ECO:0000256" key="2">
    <source>
        <dbReference type="ARBA" id="ARBA00022692"/>
    </source>
</evidence>
<feature type="transmembrane region" description="Helical" evidence="6">
    <location>
        <begin position="374"/>
        <end position="396"/>
    </location>
</feature>
<dbReference type="InterPro" id="IPR050382">
    <property type="entry name" value="MFS_Na/Anion_cotransporter"/>
</dbReference>
<feature type="transmembrane region" description="Helical" evidence="6">
    <location>
        <begin position="344"/>
        <end position="368"/>
    </location>
</feature>
<feature type="transmembrane region" description="Helical" evidence="6">
    <location>
        <begin position="139"/>
        <end position="159"/>
    </location>
</feature>
<reference evidence="8 9" key="1">
    <citation type="journal article" date="2024" name="Nat. Commun.">
        <title>Phylogenomics reveals the evolutionary origins of lichenization in chlorophyte algae.</title>
        <authorList>
            <person name="Puginier C."/>
            <person name="Libourel C."/>
            <person name="Otte J."/>
            <person name="Skaloud P."/>
            <person name="Haon M."/>
            <person name="Grisel S."/>
            <person name="Petersen M."/>
            <person name="Berrin J.G."/>
            <person name="Delaux P.M."/>
            <person name="Dal Grande F."/>
            <person name="Keller J."/>
        </authorList>
    </citation>
    <scope>NUCLEOTIDE SEQUENCE [LARGE SCALE GENOMIC DNA]</scope>
    <source>
        <strain evidence="8 9">SAG 216-7</strain>
    </source>
</reference>
<dbReference type="CDD" id="cd17380">
    <property type="entry name" value="MFS_SLC17A9_like"/>
    <property type="match status" value="1"/>
</dbReference>
<proteinExistence type="inferred from homology"/>
<dbReference type="Gene3D" id="1.20.1250.20">
    <property type="entry name" value="MFS general substrate transporter like domains"/>
    <property type="match status" value="2"/>
</dbReference>
<evidence type="ECO:0000256" key="5">
    <source>
        <dbReference type="ARBA" id="ARBA00024362"/>
    </source>
</evidence>
<dbReference type="SUPFAM" id="SSF103473">
    <property type="entry name" value="MFS general substrate transporter"/>
    <property type="match status" value="1"/>
</dbReference>
<comment type="caution">
    <text evidence="8">The sequence shown here is derived from an EMBL/GenBank/DDBJ whole genome shotgun (WGS) entry which is preliminary data.</text>
</comment>
<dbReference type="EMBL" id="JALJOT010000016">
    <property type="protein sequence ID" value="KAK9902140.1"/>
    <property type="molecule type" value="Genomic_DNA"/>
</dbReference>
<dbReference type="InterPro" id="IPR036259">
    <property type="entry name" value="MFS_trans_sf"/>
</dbReference>
<feature type="domain" description="Major facilitator superfamily (MFS) profile" evidence="7">
    <location>
        <begin position="1"/>
        <end position="400"/>
    </location>
</feature>
<keyword evidence="4 6" id="KW-0472">Membrane</keyword>
<keyword evidence="2 6" id="KW-0812">Transmembrane</keyword>
<sequence length="457" mass="48209">MDKVNISVAIIPMAQDFGWSPTVSGLVQSSFFYGYALTQIPGGYVTSLIGGRSVLPAGVSLWSAATAAVPLLAGTIPGLFLCRAAVGLGEGVAPSASTDMVARLIDTRERSRATSYMFGGLHVGSLLGLLVAPALIEQFGWQTVFYGFGLAGLAWSFWWEAVVKGIQESEPEEYLKLTRTSRQAEAAAAAKAGTALAAQEPMPWRAFLRNTPVRALAYTHFCNNWFHYTMMAWLPTYFTDTLSLSLTQAAQVSLLPPVAAIAISVTAGPLADGLIERGWPVARVRKLAQTTAFLCPTACLLAAANCEDGPTSVALVTAALGTASLSLCGLYCNHADLSPRYAPFLLGMTNTIGAVPGIIGVAVTGAILDATGSWSWALFAPSAFFFVTGAAVFCTLGSSDAQDFSDDRPFWIEERLAPMAGPMKKLGSFVGSAGKAGNNLLSSVRQLLPNKSKDKQL</sequence>
<organism evidence="8 9">
    <name type="scientific">Coccomyxa subellipsoidea</name>
    <dbReference type="NCBI Taxonomy" id="248742"/>
    <lineage>
        <taxon>Eukaryota</taxon>
        <taxon>Viridiplantae</taxon>
        <taxon>Chlorophyta</taxon>
        <taxon>core chlorophytes</taxon>
        <taxon>Trebouxiophyceae</taxon>
        <taxon>Trebouxiophyceae incertae sedis</taxon>
        <taxon>Coccomyxaceae</taxon>
        <taxon>Coccomyxa</taxon>
    </lineage>
</organism>
<evidence type="ECO:0000256" key="6">
    <source>
        <dbReference type="SAM" id="Phobius"/>
    </source>
</evidence>
<comment type="subcellular location">
    <subcellularLocation>
        <location evidence="1">Membrane</location>
        <topology evidence="1">Multi-pass membrane protein</topology>
    </subcellularLocation>
</comment>
<evidence type="ECO:0000256" key="4">
    <source>
        <dbReference type="ARBA" id="ARBA00023136"/>
    </source>
</evidence>
<keyword evidence="3 6" id="KW-1133">Transmembrane helix</keyword>
<dbReference type="Proteomes" id="UP001491310">
    <property type="component" value="Unassembled WGS sequence"/>
</dbReference>
<dbReference type="InterPro" id="IPR011701">
    <property type="entry name" value="MFS"/>
</dbReference>
<dbReference type="InterPro" id="IPR044777">
    <property type="entry name" value="SLC17A9-like"/>
</dbReference>
<name>A0ABR2YCG3_9CHLO</name>
<evidence type="ECO:0000259" key="7">
    <source>
        <dbReference type="PROSITE" id="PS50850"/>
    </source>
</evidence>
<dbReference type="PANTHER" id="PTHR11662">
    <property type="entry name" value="SOLUTE CARRIER FAMILY 17"/>
    <property type="match status" value="1"/>
</dbReference>
<feature type="transmembrane region" description="Helical" evidence="6">
    <location>
        <begin position="113"/>
        <end position="133"/>
    </location>
</feature>
<dbReference type="PROSITE" id="PS50850">
    <property type="entry name" value="MFS"/>
    <property type="match status" value="1"/>
</dbReference>
<keyword evidence="9" id="KW-1185">Reference proteome</keyword>
<evidence type="ECO:0000313" key="8">
    <source>
        <dbReference type="EMBL" id="KAK9902140.1"/>
    </source>
</evidence>